<reference evidence="1 2" key="1">
    <citation type="submission" date="2016-04" db="EMBL/GenBank/DDBJ databases">
        <title>Complete Genome Sequence of Chryseobacterium sp. IHBB 10212.</title>
        <authorList>
            <person name="Pal M."/>
            <person name="Swarnkar M.K."/>
            <person name="Kaushal K."/>
            <person name="Chhibber S."/>
            <person name="Singh A.K."/>
            <person name="Gulati A."/>
        </authorList>
    </citation>
    <scope>NUCLEOTIDE SEQUENCE [LARGE SCALE GENOMIC DNA]</scope>
    <source>
        <strain evidence="1 2">IHBB 10212</strain>
    </source>
</reference>
<dbReference type="STRING" id="1685010.A0O34_05920"/>
<evidence type="ECO:0000313" key="2">
    <source>
        <dbReference type="Proteomes" id="UP000077824"/>
    </source>
</evidence>
<organism evidence="1 2">
    <name type="scientific">Chryseobacterium glaciei</name>
    <dbReference type="NCBI Taxonomy" id="1685010"/>
    <lineage>
        <taxon>Bacteria</taxon>
        <taxon>Pseudomonadati</taxon>
        <taxon>Bacteroidota</taxon>
        <taxon>Flavobacteriia</taxon>
        <taxon>Flavobacteriales</taxon>
        <taxon>Weeksellaceae</taxon>
        <taxon>Chryseobacterium group</taxon>
        <taxon>Chryseobacterium</taxon>
    </lineage>
</organism>
<sequence>MTNKLLYRRIIFYTLIFSVTSCTTFDKSTKENNFNREGQHVKFKNDALGIENLTYGGLNIIDSKEKKKEYPSIKLKYNNIVYYASMNMGYKEKNVEYDYYILSKFNNIDSNQVITKKIICNSKEYYLVISKKIPVEDRPLLIDNFKCINK</sequence>
<dbReference type="RefSeq" id="WP_066752430.1">
    <property type="nucleotide sequence ID" value="NZ_CP015199.1"/>
</dbReference>
<dbReference type="PROSITE" id="PS51257">
    <property type="entry name" value="PROKAR_LIPOPROTEIN"/>
    <property type="match status" value="1"/>
</dbReference>
<gene>
    <name evidence="1" type="ORF">A0O34_05920</name>
</gene>
<accession>A0A172XT01</accession>
<keyword evidence="2" id="KW-1185">Reference proteome</keyword>
<dbReference type="Proteomes" id="UP000077824">
    <property type="component" value="Chromosome"/>
</dbReference>
<evidence type="ECO:0000313" key="1">
    <source>
        <dbReference type="EMBL" id="ANF50074.1"/>
    </source>
</evidence>
<protein>
    <recommendedName>
        <fullName evidence="3">Lipoprotein</fullName>
    </recommendedName>
</protein>
<dbReference type="AlphaFoldDB" id="A0A172XT01"/>
<proteinExistence type="predicted"/>
<name>A0A172XT01_9FLAO</name>
<dbReference type="EMBL" id="CP015199">
    <property type="protein sequence ID" value="ANF50074.1"/>
    <property type="molecule type" value="Genomic_DNA"/>
</dbReference>
<dbReference type="KEGG" id="chh:A0O34_05920"/>
<evidence type="ECO:0008006" key="3">
    <source>
        <dbReference type="Google" id="ProtNLM"/>
    </source>
</evidence>